<keyword evidence="3" id="KW-0732">Signal</keyword>
<keyword evidence="5" id="KW-1185">Reference proteome</keyword>
<evidence type="ECO:0008006" key="6">
    <source>
        <dbReference type="Google" id="ProtNLM"/>
    </source>
</evidence>
<proteinExistence type="predicted"/>
<sequence length="559" mass="54307">MPLARRPVPRPRRSRSAAPAAATAVAAVALAVPAMPATAGGASCGTGRFTATSQADLARIAVLDPGPLAAGLPALADVRLGPAHGAVDTRNRSGKTAATAGYADARLLGMHLPGLPLRDAVADHRAPGRGPGPVQVTLAALNAGGLATARLGKASAEATWTDGYHCGRTGALTRAATMIQGLSVLGGAGTTPAIQAVSKHGHTGRRTSLLKVGPTGSTQSATDLVKLRGGRIGVRSCAGVALGNLTLFAGTPQEITAKVISQPRLEAVAGGDRQHSAVTYRPAVLSVTSGGKPVTGLDGEHDSVSVDLLGRMAADRPAAPLTVRLSLGSPSQEIGDSQVRAQAAALRVEVKLGSAHVLDVALGHLSVSATAPARSGGRTPGGYAAAPADADHPGGSGADEPGGSSADQPGSPVGSSADQPGSPADQPGSSADQPGSPADWPADRPGAPAGSAGDQPDGSPAGQGADSPAGQSGDSPGGAGGRPAPGTASRHTGPGRPGAAQDGASRSPAGVTPASGTPKAAGLALTGTNVAAVGLGGVALVSVGLATLFLTRRRRGTGR</sequence>
<feature type="transmembrane region" description="Helical" evidence="2">
    <location>
        <begin position="530"/>
        <end position="550"/>
    </location>
</feature>
<dbReference type="OrthoDB" id="3676216at2"/>
<dbReference type="EMBL" id="VIWY01000002">
    <property type="protein sequence ID" value="TWG24092.1"/>
    <property type="molecule type" value="Genomic_DNA"/>
</dbReference>
<feature type="chain" id="PRO_5039377884" description="LPXTG-motif cell wall-anchored protein" evidence="3">
    <location>
        <begin position="40"/>
        <end position="559"/>
    </location>
</feature>
<feature type="signal peptide" evidence="3">
    <location>
        <begin position="1"/>
        <end position="39"/>
    </location>
</feature>
<evidence type="ECO:0000256" key="3">
    <source>
        <dbReference type="SAM" id="SignalP"/>
    </source>
</evidence>
<dbReference type="Proteomes" id="UP000320239">
    <property type="component" value="Unassembled WGS sequence"/>
</dbReference>
<gene>
    <name evidence="4" type="ORF">FHX34_102645</name>
</gene>
<evidence type="ECO:0000256" key="2">
    <source>
        <dbReference type="SAM" id="Phobius"/>
    </source>
</evidence>
<comment type="caution">
    <text evidence="4">The sequence shown here is derived from an EMBL/GenBank/DDBJ whole genome shotgun (WGS) entry which is preliminary data.</text>
</comment>
<keyword evidence="2" id="KW-0812">Transmembrane</keyword>
<name>A0A561WJQ1_ACTTI</name>
<dbReference type="RefSeq" id="WP_145830831.1">
    <property type="nucleotide sequence ID" value="NZ_BOMX01000051.1"/>
</dbReference>
<keyword evidence="2" id="KW-1133">Transmembrane helix</keyword>
<organism evidence="4 5">
    <name type="scientific">Actinoplanes teichomyceticus</name>
    <dbReference type="NCBI Taxonomy" id="1867"/>
    <lineage>
        <taxon>Bacteria</taxon>
        <taxon>Bacillati</taxon>
        <taxon>Actinomycetota</taxon>
        <taxon>Actinomycetes</taxon>
        <taxon>Micromonosporales</taxon>
        <taxon>Micromonosporaceae</taxon>
        <taxon>Actinoplanes</taxon>
    </lineage>
</organism>
<evidence type="ECO:0000256" key="1">
    <source>
        <dbReference type="SAM" id="MobiDB-lite"/>
    </source>
</evidence>
<reference evidence="4 5" key="1">
    <citation type="submission" date="2019-06" db="EMBL/GenBank/DDBJ databases">
        <title>Sequencing the genomes of 1000 actinobacteria strains.</title>
        <authorList>
            <person name="Klenk H.-P."/>
        </authorList>
    </citation>
    <scope>NUCLEOTIDE SEQUENCE [LARGE SCALE GENOMIC DNA]</scope>
    <source>
        <strain evidence="4 5">DSM 43866</strain>
    </source>
</reference>
<accession>A0A561WJQ1</accession>
<evidence type="ECO:0000313" key="4">
    <source>
        <dbReference type="EMBL" id="TWG24092.1"/>
    </source>
</evidence>
<feature type="region of interest" description="Disordered" evidence="1">
    <location>
        <begin position="370"/>
        <end position="521"/>
    </location>
</feature>
<keyword evidence="2" id="KW-0472">Membrane</keyword>
<dbReference type="AlphaFoldDB" id="A0A561WJQ1"/>
<evidence type="ECO:0000313" key="5">
    <source>
        <dbReference type="Proteomes" id="UP000320239"/>
    </source>
</evidence>
<protein>
    <recommendedName>
        <fullName evidence="6">LPXTG-motif cell wall-anchored protein</fullName>
    </recommendedName>
</protein>
<feature type="compositionally biased region" description="Polar residues" evidence="1">
    <location>
        <begin position="405"/>
        <end position="419"/>
    </location>
</feature>